<organism evidence="2">
    <name type="scientific">Arundo donax</name>
    <name type="common">Giant reed</name>
    <name type="synonym">Donax arundinaceus</name>
    <dbReference type="NCBI Taxonomy" id="35708"/>
    <lineage>
        <taxon>Eukaryota</taxon>
        <taxon>Viridiplantae</taxon>
        <taxon>Streptophyta</taxon>
        <taxon>Embryophyta</taxon>
        <taxon>Tracheophyta</taxon>
        <taxon>Spermatophyta</taxon>
        <taxon>Magnoliopsida</taxon>
        <taxon>Liliopsida</taxon>
        <taxon>Poales</taxon>
        <taxon>Poaceae</taxon>
        <taxon>PACMAD clade</taxon>
        <taxon>Arundinoideae</taxon>
        <taxon>Arundineae</taxon>
        <taxon>Arundo</taxon>
    </lineage>
</organism>
<name>A0A0A9EF06_ARUDO</name>
<reference evidence="2" key="1">
    <citation type="submission" date="2014-09" db="EMBL/GenBank/DDBJ databases">
        <authorList>
            <person name="Magalhaes I.L.F."/>
            <person name="Oliveira U."/>
            <person name="Santos F.R."/>
            <person name="Vidigal T.H.D.A."/>
            <person name="Brescovit A.D."/>
            <person name="Santos A.J."/>
        </authorList>
    </citation>
    <scope>NUCLEOTIDE SEQUENCE</scope>
    <source>
        <tissue evidence="2">Shoot tissue taken approximately 20 cm above the soil surface</tissue>
    </source>
</reference>
<sequence>MWEGWTVLHVVAEARERRSVGRSDADGARRRRGRGSGGSARVGLASAAWTSE</sequence>
<feature type="compositionally biased region" description="Low complexity" evidence="1">
    <location>
        <begin position="41"/>
        <end position="52"/>
    </location>
</feature>
<evidence type="ECO:0000256" key="1">
    <source>
        <dbReference type="SAM" id="MobiDB-lite"/>
    </source>
</evidence>
<evidence type="ECO:0000313" key="2">
    <source>
        <dbReference type="EMBL" id="JAD99369.1"/>
    </source>
</evidence>
<protein>
    <submittedName>
        <fullName evidence="2">Uncharacterized protein</fullName>
    </submittedName>
</protein>
<proteinExistence type="predicted"/>
<accession>A0A0A9EF06</accession>
<reference evidence="2" key="2">
    <citation type="journal article" date="2015" name="Data Brief">
        <title>Shoot transcriptome of the giant reed, Arundo donax.</title>
        <authorList>
            <person name="Barrero R.A."/>
            <person name="Guerrero F.D."/>
            <person name="Moolhuijzen P."/>
            <person name="Goolsby J.A."/>
            <person name="Tidwell J."/>
            <person name="Bellgard S.E."/>
            <person name="Bellgard M.I."/>
        </authorList>
    </citation>
    <scope>NUCLEOTIDE SEQUENCE</scope>
    <source>
        <tissue evidence="2">Shoot tissue taken approximately 20 cm above the soil surface</tissue>
    </source>
</reference>
<feature type="region of interest" description="Disordered" evidence="1">
    <location>
        <begin position="16"/>
        <end position="52"/>
    </location>
</feature>
<feature type="compositionally biased region" description="Basic and acidic residues" evidence="1">
    <location>
        <begin position="16"/>
        <end position="28"/>
    </location>
</feature>
<dbReference type="AlphaFoldDB" id="A0A0A9EF06"/>
<dbReference type="EMBL" id="GBRH01198526">
    <property type="protein sequence ID" value="JAD99369.1"/>
    <property type="molecule type" value="Transcribed_RNA"/>
</dbReference>